<organism evidence="1 2">
    <name type="scientific">Pseudomonas putida</name>
    <name type="common">Arthrobacter siderocapsulatus</name>
    <dbReference type="NCBI Taxonomy" id="303"/>
    <lineage>
        <taxon>Bacteria</taxon>
        <taxon>Pseudomonadati</taxon>
        <taxon>Pseudomonadota</taxon>
        <taxon>Gammaproteobacteria</taxon>
        <taxon>Pseudomonadales</taxon>
        <taxon>Pseudomonadaceae</taxon>
        <taxon>Pseudomonas</taxon>
    </lineage>
</organism>
<dbReference type="RefSeq" id="WP_103470042.1">
    <property type="nucleotide sequence ID" value="NZ_JANHKY010000008.1"/>
</dbReference>
<dbReference type="EMBL" id="MING01000083">
    <property type="protein sequence ID" value="POG04716.1"/>
    <property type="molecule type" value="Genomic_DNA"/>
</dbReference>
<proteinExistence type="predicted"/>
<protein>
    <submittedName>
        <fullName evidence="1">Uncharacterized protein</fullName>
    </submittedName>
</protein>
<evidence type="ECO:0000313" key="2">
    <source>
        <dbReference type="Proteomes" id="UP000237378"/>
    </source>
</evidence>
<name>A0A2S3WTG1_PSEPU</name>
<gene>
    <name evidence="1" type="ORF">BGP82_20200</name>
</gene>
<sequence>MKDAIPTNQEVAAILGIDEASVEKFRQETHRLQDGAWLVQFAYWMPQELRQGLTGSFTLTITLPPDPYDRRERE</sequence>
<accession>A0A2S3WTG1</accession>
<reference evidence="1 2" key="2">
    <citation type="submission" date="2018-03" db="EMBL/GenBank/DDBJ databases">
        <title>Draft genome of Pseudomonas putida strain KH-18-2.</title>
        <authorList>
            <person name="Yoshizawa S."/>
            <person name="Khan N.H."/>
            <person name="Nishimura M."/>
            <person name="Chiura H.X."/>
            <person name="Ogura Y."/>
            <person name="Hayashi T."/>
            <person name="Kogure K."/>
        </authorList>
    </citation>
    <scope>NUCLEOTIDE SEQUENCE [LARGE SCALE GENOMIC DNA]</scope>
    <source>
        <strain evidence="1 2">KH-18-2</strain>
    </source>
</reference>
<comment type="caution">
    <text evidence="1">The sequence shown here is derived from an EMBL/GenBank/DDBJ whole genome shotgun (WGS) entry which is preliminary data.</text>
</comment>
<dbReference type="Proteomes" id="UP000237378">
    <property type="component" value="Unassembled WGS sequence"/>
</dbReference>
<dbReference type="AlphaFoldDB" id="A0A2S3WTG1"/>
<reference evidence="1 2" key="1">
    <citation type="submission" date="2016-08" db="EMBL/GenBank/DDBJ databases">
        <authorList>
            <person name="Seilhamer J.J."/>
        </authorList>
    </citation>
    <scope>NUCLEOTIDE SEQUENCE [LARGE SCALE GENOMIC DNA]</scope>
    <source>
        <strain evidence="1 2">KH-18-2</strain>
    </source>
</reference>
<evidence type="ECO:0000313" key="1">
    <source>
        <dbReference type="EMBL" id="POG04716.1"/>
    </source>
</evidence>